<dbReference type="PANTHER" id="PTHR30012">
    <property type="entry name" value="GENERAL SECRETION PATHWAY PROTEIN"/>
    <property type="match status" value="1"/>
</dbReference>
<keyword evidence="5" id="KW-0997">Cell inner membrane</keyword>
<protein>
    <submittedName>
        <fullName evidence="12">Type II secretion system F family protein</fullName>
    </submittedName>
</protein>
<evidence type="ECO:0000256" key="2">
    <source>
        <dbReference type="ARBA" id="ARBA00005745"/>
    </source>
</evidence>
<dbReference type="RefSeq" id="WP_339599840.1">
    <property type="nucleotide sequence ID" value="NZ_JBBHLC010000047.1"/>
</dbReference>
<dbReference type="InterPro" id="IPR018076">
    <property type="entry name" value="T2SS_GspF_dom"/>
</dbReference>
<dbReference type="PRINTS" id="PR00812">
    <property type="entry name" value="BCTERIALGSPF"/>
</dbReference>
<feature type="domain" description="Type II secretion system protein GspF" evidence="11">
    <location>
        <begin position="70"/>
        <end position="193"/>
    </location>
</feature>
<evidence type="ECO:0000256" key="4">
    <source>
        <dbReference type="ARBA" id="ARBA00022475"/>
    </source>
</evidence>
<evidence type="ECO:0000256" key="10">
    <source>
        <dbReference type="SAM" id="Phobius"/>
    </source>
</evidence>
<dbReference type="EMBL" id="JBBHLC010000047">
    <property type="protein sequence ID" value="MEJ5864674.1"/>
    <property type="molecule type" value="Genomic_DNA"/>
</dbReference>
<comment type="subcellular location">
    <subcellularLocation>
        <location evidence="1 9">Cell inner membrane</location>
        <topology evidence="1 9">Multi-pass membrane protein</topology>
    </subcellularLocation>
</comment>
<dbReference type="InterPro" id="IPR003004">
    <property type="entry name" value="GspF/PilC"/>
</dbReference>
<keyword evidence="4" id="KW-1003">Cell membrane</keyword>
<evidence type="ECO:0000256" key="5">
    <source>
        <dbReference type="ARBA" id="ARBA00022519"/>
    </source>
</evidence>
<dbReference type="Pfam" id="PF00482">
    <property type="entry name" value="T2SSF"/>
    <property type="match status" value="2"/>
</dbReference>
<dbReference type="Gene3D" id="1.20.81.30">
    <property type="entry name" value="Type II secretion system (T2SS), domain F"/>
    <property type="match status" value="2"/>
</dbReference>
<comment type="caution">
    <text evidence="12">The sequence shown here is derived from an EMBL/GenBank/DDBJ whole genome shotgun (WGS) entry which is preliminary data.</text>
</comment>
<evidence type="ECO:0000256" key="1">
    <source>
        <dbReference type="ARBA" id="ARBA00004429"/>
    </source>
</evidence>
<keyword evidence="7 10" id="KW-1133">Transmembrane helix</keyword>
<keyword evidence="8 10" id="KW-0472">Membrane</keyword>
<sequence>MPASTRLYAWEGVNAAGVAQQGERTGRSPAFVQAWLHQQGIRATRVRPAGGLAWRWRWPARAGKADAPGFSRQLATLLMAGVPLLQAFEVMARSSAEAAMTALVARLKQDVAAGQGLADALQRHPGWFDGLYCNLIRVGEHSGTLDRQLEQMALMLEKRQALRQKVRKAMLYPALLLLTGLGVATLLLLEVVPRFEGMFAGADKALPAFTQWVIDLSTGLGKHALWLALVGAGVGLGARELYRRHLPGRLWMLRWVLRVPVVGRLLGHAALARFARSLGTAYGAGVPLLDALDTVAPVCGNSLHERAIRRLRQNVANGLGLQQAMEADELFAPLLRQLVAVGESSGTLDRMLNKAAEHYEVRVSEALEQLTTLLEPAIVLILGLLVGGLVVAMYLPIFQLGSLI</sequence>
<dbReference type="InterPro" id="IPR042094">
    <property type="entry name" value="T2SS_GspF_sf"/>
</dbReference>
<dbReference type="PANTHER" id="PTHR30012:SF7">
    <property type="entry name" value="PROTEIN TRANSPORT PROTEIN HOFC HOMOLOG"/>
    <property type="match status" value="1"/>
</dbReference>
<organism evidence="12 13">
    <name type="scientific">Pseudomonas farsensis</name>
    <dbReference type="NCBI Taxonomy" id="2745492"/>
    <lineage>
        <taxon>Bacteria</taxon>
        <taxon>Pseudomonadati</taxon>
        <taxon>Pseudomonadota</taxon>
        <taxon>Gammaproteobacteria</taxon>
        <taxon>Pseudomonadales</taxon>
        <taxon>Pseudomonadaceae</taxon>
        <taxon>Pseudomonas</taxon>
    </lineage>
</organism>
<name>A0ABU8QVL0_9PSED</name>
<dbReference type="Proteomes" id="UP001380290">
    <property type="component" value="Unassembled WGS sequence"/>
</dbReference>
<evidence type="ECO:0000256" key="3">
    <source>
        <dbReference type="ARBA" id="ARBA00022448"/>
    </source>
</evidence>
<evidence type="ECO:0000256" key="7">
    <source>
        <dbReference type="ARBA" id="ARBA00022989"/>
    </source>
</evidence>
<reference evidence="12 13" key="1">
    <citation type="submission" date="2024-02" db="EMBL/GenBank/DDBJ databases">
        <title>Identification of pathogenicity and growth-promoting function of Pseudomonas putida variant.</title>
        <authorList>
            <person name="Sun J."/>
        </authorList>
    </citation>
    <scope>NUCLEOTIDE SEQUENCE [LARGE SCALE GENOMIC DNA]</scope>
    <source>
        <strain evidence="12 13">A03</strain>
    </source>
</reference>
<comment type="similarity">
    <text evidence="2 9">Belongs to the GSP F family.</text>
</comment>
<feature type="transmembrane region" description="Helical" evidence="10">
    <location>
        <begin position="169"/>
        <end position="189"/>
    </location>
</feature>
<keyword evidence="6 9" id="KW-0812">Transmembrane</keyword>
<accession>A0ABU8QVL0</accession>
<keyword evidence="13" id="KW-1185">Reference proteome</keyword>
<dbReference type="InterPro" id="IPR001992">
    <property type="entry name" value="T2SS_GspF/T4SS_PilC_CS"/>
</dbReference>
<evidence type="ECO:0000256" key="6">
    <source>
        <dbReference type="ARBA" id="ARBA00022692"/>
    </source>
</evidence>
<evidence type="ECO:0000256" key="9">
    <source>
        <dbReference type="RuleBase" id="RU003923"/>
    </source>
</evidence>
<evidence type="ECO:0000313" key="12">
    <source>
        <dbReference type="EMBL" id="MEJ5864674.1"/>
    </source>
</evidence>
<feature type="domain" description="Type II secretion system protein GspF" evidence="11">
    <location>
        <begin position="274"/>
        <end position="396"/>
    </location>
</feature>
<dbReference type="PROSITE" id="PS00874">
    <property type="entry name" value="T2SP_F"/>
    <property type="match status" value="1"/>
</dbReference>
<feature type="transmembrane region" description="Helical" evidence="10">
    <location>
        <begin position="377"/>
        <end position="397"/>
    </location>
</feature>
<evidence type="ECO:0000256" key="8">
    <source>
        <dbReference type="ARBA" id="ARBA00023136"/>
    </source>
</evidence>
<gene>
    <name evidence="12" type="ORF">V7S98_15720</name>
</gene>
<keyword evidence="3 9" id="KW-0813">Transport</keyword>
<proteinExistence type="inferred from homology"/>
<evidence type="ECO:0000313" key="13">
    <source>
        <dbReference type="Proteomes" id="UP001380290"/>
    </source>
</evidence>
<evidence type="ECO:0000259" key="11">
    <source>
        <dbReference type="Pfam" id="PF00482"/>
    </source>
</evidence>